<dbReference type="Gene3D" id="1.10.3720.10">
    <property type="entry name" value="MetI-like"/>
    <property type="match status" value="1"/>
</dbReference>
<feature type="transmembrane region" description="Helical" evidence="10">
    <location>
        <begin position="39"/>
        <end position="60"/>
    </location>
</feature>
<evidence type="ECO:0000256" key="9">
    <source>
        <dbReference type="ARBA" id="ARBA00023136"/>
    </source>
</evidence>
<feature type="transmembrane region" description="Helical" evidence="10">
    <location>
        <begin position="195"/>
        <end position="219"/>
    </location>
</feature>
<evidence type="ECO:0000256" key="1">
    <source>
        <dbReference type="ARBA" id="ARBA00003510"/>
    </source>
</evidence>
<dbReference type="CDD" id="cd06261">
    <property type="entry name" value="TM_PBP2"/>
    <property type="match status" value="1"/>
</dbReference>
<dbReference type="EMBL" id="CP142149">
    <property type="protein sequence ID" value="WSE35017.1"/>
    <property type="molecule type" value="Genomic_DNA"/>
</dbReference>
<feature type="region of interest" description="Disordered" evidence="11">
    <location>
        <begin position="374"/>
        <end position="398"/>
    </location>
</feature>
<keyword evidence="7 10" id="KW-0812">Transmembrane</keyword>
<evidence type="ECO:0000256" key="4">
    <source>
        <dbReference type="ARBA" id="ARBA00022448"/>
    </source>
</evidence>
<keyword evidence="4" id="KW-0813">Transport</keyword>
<evidence type="ECO:0000256" key="11">
    <source>
        <dbReference type="SAM" id="MobiDB-lite"/>
    </source>
</evidence>
<feature type="compositionally biased region" description="Basic and acidic residues" evidence="11">
    <location>
        <begin position="381"/>
        <end position="391"/>
    </location>
</feature>
<evidence type="ECO:0000313" key="14">
    <source>
        <dbReference type="Proteomes" id="UP001330812"/>
    </source>
</evidence>
<evidence type="ECO:0000256" key="7">
    <source>
        <dbReference type="ARBA" id="ARBA00022692"/>
    </source>
</evidence>
<feature type="compositionally biased region" description="Acidic residues" evidence="11">
    <location>
        <begin position="14"/>
        <end position="23"/>
    </location>
</feature>
<keyword evidence="5 10" id="KW-1003">Cell membrane</keyword>
<feature type="transmembrane region" description="Helical" evidence="10">
    <location>
        <begin position="225"/>
        <end position="242"/>
    </location>
</feature>
<dbReference type="NCBIfam" id="TIGR00974">
    <property type="entry name" value="3a0107s02c"/>
    <property type="match status" value="1"/>
</dbReference>
<dbReference type="InterPro" id="IPR000515">
    <property type="entry name" value="MetI-like"/>
</dbReference>
<evidence type="ECO:0000256" key="10">
    <source>
        <dbReference type="RuleBase" id="RU363043"/>
    </source>
</evidence>
<dbReference type="SUPFAM" id="SSF161098">
    <property type="entry name" value="MetI-like"/>
    <property type="match status" value="1"/>
</dbReference>
<dbReference type="RefSeq" id="WP_326837824.1">
    <property type="nucleotide sequence ID" value="NZ_CP142149.1"/>
</dbReference>
<dbReference type="Proteomes" id="UP001330812">
    <property type="component" value="Chromosome"/>
</dbReference>
<dbReference type="PANTHER" id="PTHR42922">
    <property type="entry name" value="PHOSPHATE TRANSPORT SYSTEM PERMEASE PROTEIN PSTA"/>
    <property type="match status" value="1"/>
</dbReference>
<evidence type="ECO:0000313" key="13">
    <source>
        <dbReference type="EMBL" id="WSE35017.1"/>
    </source>
</evidence>
<keyword evidence="9 10" id="KW-0472">Membrane</keyword>
<evidence type="ECO:0000256" key="8">
    <source>
        <dbReference type="ARBA" id="ARBA00022989"/>
    </source>
</evidence>
<gene>
    <name evidence="13" type="primary">pstA</name>
    <name evidence="13" type="ORF">VSH64_23585</name>
</gene>
<evidence type="ECO:0000256" key="6">
    <source>
        <dbReference type="ARBA" id="ARBA00022592"/>
    </source>
</evidence>
<feature type="region of interest" description="Disordered" evidence="11">
    <location>
        <begin position="1"/>
        <end position="33"/>
    </location>
</feature>
<feature type="transmembrane region" description="Helical" evidence="10">
    <location>
        <begin position="98"/>
        <end position="123"/>
    </location>
</feature>
<dbReference type="Pfam" id="PF00528">
    <property type="entry name" value="BPD_transp_1"/>
    <property type="match status" value="1"/>
</dbReference>
<dbReference type="InterPro" id="IPR005672">
    <property type="entry name" value="Phosphate_PstA"/>
</dbReference>
<evidence type="ECO:0000259" key="12">
    <source>
        <dbReference type="PROSITE" id="PS50928"/>
    </source>
</evidence>
<dbReference type="PROSITE" id="PS50928">
    <property type="entry name" value="ABC_TM1"/>
    <property type="match status" value="1"/>
</dbReference>
<keyword evidence="8 10" id="KW-1133">Transmembrane helix</keyword>
<dbReference type="InterPro" id="IPR035906">
    <property type="entry name" value="MetI-like_sf"/>
</dbReference>
<accession>A0ABZ1IL60</accession>
<name>A0ABZ1IL60_9PSEU</name>
<feature type="transmembrane region" description="Helical" evidence="10">
    <location>
        <begin position="164"/>
        <end position="183"/>
    </location>
</feature>
<reference evidence="13 14" key="1">
    <citation type="journal article" date="2015" name="Int. J. Syst. Evol. Microbiol.">
        <title>Amycolatopsis rhabdoformis sp. nov., an actinomycete isolated from a tropical forest soil.</title>
        <authorList>
            <person name="Souza W.R."/>
            <person name="Silva R.E."/>
            <person name="Goodfellow M."/>
            <person name="Busarakam K."/>
            <person name="Figueiro F.S."/>
            <person name="Ferreira D."/>
            <person name="Rodrigues-Filho E."/>
            <person name="Moraes L.A.B."/>
            <person name="Zucchi T.D."/>
        </authorList>
    </citation>
    <scope>NUCLEOTIDE SEQUENCE [LARGE SCALE GENOMIC DNA]</scope>
    <source>
        <strain evidence="13 14">NCIMB 14900</strain>
    </source>
</reference>
<comment type="function">
    <text evidence="1">Part of the binding-protein-dependent transport system for phosphate; probably responsible for the translocation of the substrate across the membrane.</text>
</comment>
<feature type="transmembrane region" description="Helical" evidence="10">
    <location>
        <begin position="66"/>
        <end position="86"/>
    </location>
</feature>
<feature type="domain" description="ABC transmembrane type-1" evidence="12">
    <location>
        <begin position="157"/>
        <end position="360"/>
    </location>
</feature>
<keyword evidence="14" id="KW-1185">Reference proteome</keyword>
<keyword evidence="6" id="KW-0592">Phosphate transport</keyword>
<evidence type="ECO:0000256" key="3">
    <source>
        <dbReference type="ARBA" id="ARBA00007069"/>
    </source>
</evidence>
<organism evidence="13 14">
    <name type="scientific">Amycolatopsis rhabdoformis</name>
    <dbReference type="NCBI Taxonomy" id="1448059"/>
    <lineage>
        <taxon>Bacteria</taxon>
        <taxon>Bacillati</taxon>
        <taxon>Actinomycetota</taxon>
        <taxon>Actinomycetes</taxon>
        <taxon>Pseudonocardiales</taxon>
        <taxon>Pseudonocardiaceae</taxon>
        <taxon>Amycolatopsis</taxon>
    </lineage>
</organism>
<evidence type="ECO:0000256" key="2">
    <source>
        <dbReference type="ARBA" id="ARBA00004651"/>
    </source>
</evidence>
<proteinExistence type="inferred from homology"/>
<dbReference type="InterPro" id="IPR051408">
    <property type="entry name" value="Phosphate_transprt_permease"/>
</dbReference>
<comment type="similarity">
    <text evidence="3 10">Belongs to the binding-protein-dependent transport system permease family. CysTW subfamily.</text>
</comment>
<protein>
    <recommendedName>
        <fullName evidence="10">Phosphate transport system permease protein PstA</fullName>
    </recommendedName>
</protein>
<evidence type="ECO:0000256" key="5">
    <source>
        <dbReference type="ARBA" id="ARBA00022475"/>
    </source>
</evidence>
<sequence length="398" mass="41983">MTALDTRETPEIPELPEFDAVPEEPERRRVTRPGRRADTVNAVGALVAAVALTAIVFAQLAPFGGAIGFLAIAWVLFLGLYALLVSLTDNSLVVRDRLVSAIVHSLAAFALLALITIVGYPLVRGIDALSHWNFFTDDMANAGPLDPLTQGGIIHAAVGTLEQIAIALVLTVPLGLTCAVFLNETRGFFSRLVRTIVDAMTALPSIVAGLFVYAALILALGLEKSGLAAGCAISVMMLPIVIRASDVVIRLVPGSLREASLALGAGQLRTVWHVVLPTARSGLTTAILLGTARGIGETSPVLITAGFTAYLNADPFAGPQISLPLATFSLVTSPEEAMKARGFGAAAVLMLLVLVLFVIARIAGGRPAGELTRGARRRRERASAADRERFIQRMQGEQ</sequence>
<feature type="compositionally biased region" description="Basic and acidic residues" evidence="11">
    <location>
        <begin position="1"/>
        <end position="10"/>
    </location>
</feature>
<feature type="transmembrane region" description="Helical" evidence="10">
    <location>
        <begin position="343"/>
        <end position="363"/>
    </location>
</feature>
<comment type="subcellular location">
    <subcellularLocation>
        <location evidence="2 10">Cell membrane</location>
        <topology evidence="2 10">Multi-pass membrane protein</topology>
    </subcellularLocation>
</comment>
<dbReference type="PANTHER" id="PTHR42922:SF1">
    <property type="entry name" value="PHOSPHATE TRANSPORT SYSTEM PERMEASE PROTEIN PSTA"/>
    <property type="match status" value="1"/>
</dbReference>